<dbReference type="AlphaFoldDB" id="A0A848IBA3"/>
<protein>
    <submittedName>
        <fullName evidence="3">DUF91 domain-containing protein</fullName>
    </submittedName>
</protein>
<gene>
    <name evidence="3" type="ORF">HHL24_17670</name>
</gene>
<feature type="domain" description="Endonuclease NucS C-terminal" evidence="2">
    <location>
        <begin position="138"/>
        <end position="201"/>
    </location>
</feature>
<accession>A0A848IBA3</accession>
<keyword evidence="4" id="KW-1185">Reference proteome</keyword>
<evidence type="ECO:0000259" key="2">
    <source>
        <dbReference type="Pfam" id="PF01939"/>
    </source>
</evidence>
<dbReference type="RefSeq" id="WP_169486720.1">
    <property type="nucleotide sequence ID" value="NZ_JABBGJ010000017.1"/>
</dbReference>
<organism evidence="3 4">
    <name type="scientific">Paraburkholderia polaris</name>
    <dbReference type="NCBI Taxonomy" id="2728848"/>
    <lineage>
        <taxon>Bacteria</taxon>
        <taxon>Pseudomonadati</taxon>
        <taxon>Pseudomonadota</taxon>
        <taxon>Betaproteobacteria</taxon>
        <taxon>Burkholderiales</taxon>
        <taxon>Burkholderiaceae</taxon>
        <taxon>Paraburkholderia</taxon>
    </lineage>
</organism>
<dbReference type="Pfam" id="PF01939">
    <property type="entry name" value="NucS_C"/>
    <property type="match status" value="1"/>
</dbReference>
<dbReference type="EMBL" id="JABBGJ010000017">
    <property type="protein sequence ID" value="NML99757.1"/>
    <property type="molecule type" value="Genomic_DNA"/>
</dbReference>
<dbReference type="GO" id="GO:0004519">
    <property type="term" value="F:endonuclease activity"/>
    <property type="evidence" value="ECO:0007669"/>
    <property type="project" value="InterPro"/>
</dbReference>
<name>A0A848IBA3_9BURK</name>
<evidence type="ECO:0000313" key="3">
    <source>
        <dbReference type="EMBL" id="NML99757.1"/>
    </source>
</evidence>
<sequence>MRKPPKPHVIAETQSDGSVKLTPMWAWVRAHPGSSRCDLDDPNTNTHKIRDDFHRQGWDVADLDNQVRITPPESAERVAEVLGVTGHDETTVEDEDIEGAWFAFERELQAFVAGNLAAIDVGGKRLKLYSDERGGGIEYPTGVGDIDILACDESDGALVVFELKRATSPDRAVGQIARCMGWVRVHLANGRPVRGVIVARRTSEYLRYATVAVPDVSVYEYSVKFALTPARAPDAE</sequence>
<dbReference type="Gene3D" id="3.40.1350.10">
    <property type="match status" value="1"/>
</dbReference>
<evidence type="ECO:0000313" key="4">
    <source>
        <dbReference type="Proteomes" id="UP000544134"/>
    </source>
</evidence>
<dbReference type="InterPro" id="IPR011856">
    <property type="entry name" value="tRNA_endonuc-like_dom_sf"/>
</dbReference>
<dbReference type="InterPro" id="IPR002793">
    <property type="entry name" value="Endonuclease_NucS"/>
</dbReference>
<dbReference type="CDD" id="cd22341">
    <property type="entry name" value="NucS-like"/>
    <property type="match status" value="1"/>
</dbReference>
<proteinExistence type="predicted"/>
<evidence type="ECO:0000256" key="1">
    <source>
        <dbReference type="ARBA" id="ARBA00023125"/>
    </source>
</evidence>
<dbReference type="GO" id="GO:0003677">
    <property type="term" value="F:DNA binding"/>
    <property type="evidence" value="ECO:0007669"/>
    <property type="project" value="UniProtKB-KW"/>
</dbReference>
<comment type="caution">
    <text evidence="3">The sequence shown here is derived from an EMBL/GenBank/DDBJ whole genome shotgun (WGS) entry which is preliminary data.</text>
</comment>
<keyword evidence="1" id="KW-0238">DNA-binding</keyword>
<dbReference type="InterPro" id="IPR048301">
    <property type="entry name" value="NucS_C"/>
</dbReference>
<reference evidence="3 4" key="1">
    <citation type="submission" date="2020-04" db="EMBL/GenBank/DDBJ databases">
        <title>Paraburkholderia sp. RP-4-7 isolated from soil.</title>
        <authorList>
            <person name="Dahal R.H."/>
        </authorList>
    </citation>
    <scope>NUCLEOTIDE SEQUENCE [LARGE SCALE GENOMIC DNA]</scope>
    <source>
        <strain evidence="3 4">RP-4-7</strain>
    </source>
</reference>
<dbReference type="Proteomes" id="UP000544134">
    <property type="component" value="Unassembled WGS sequence"/>
</dbReference>